<dbReference type="PANTHER" id="PTHR36844:SF1">
    <property type="entry name" value="PROTEASE PRSW"/>
    <property type="match status" value="1"/>
</dbReference>
<evidence type="ECO:0000256" key="8">
    <source>
        <dbReference type="ARBA" id="ARBA00022989"/>
    </source>
</evidence>
<gene>
    <name evidence="11" type="ORF">C7H52_06940</name>
</gene>
<evidence type="ECO:0000256" key="9">
    <source>
        <dbReference type="ARBA" id="ARBA00023136"/>
    </source>
</evidence>
<keyword evidence="11" id="KW-0482">Metalloprotease</keyword>
<keyword evidence="7" id="KW-0378">Hydrolase</keyword>
<organism evidence="11 12">
    <name type="scientific">Aurantibacter aestuarii</name>
    <dbReference type="NCBI Taxonomy" id="1266046"/>
    <lineage>
        <taxon>Bacteria</taxon>
        <taxon>Pseudomonadati</taxon>
        <taxon>Bacteroidota</taxon>
        <taxon>Flavobacteriia</taxon>
        <taxon>Flavobacteriales</taxon>
        <taxon>Flavobacteriaceae</taxon>
        <taxon>Aurantibacter</taxon>
    </lineage>
</organism>
<keyword evidence="12" id="KW-1185">Reference proteome</keyword>
<feature type="transmembrane region" description="Helical" evidence="10">
    <location>
        <begin position="134"/>
        <end position="155"/>
    </location>
</feature>
<comment type="subcellular location">
    <subcellularLocation>
        <location evidence="1">Cell membrane</location>
        <topology evidence="1">Multi-pass membrane protein</topology>
    </subcellularLocation>
</comment>
<feature type="transmembrane region" description="Helical" evidence="10">
    <location>
        <begin position="195"/>
        <end position="214"/>
    </location>
</feature>
<dbReference type="InterPro" id="IPR023596">
    <property type="entry name" value="Peptidase_PrsW_arch/bac"/>
</dbReference>
<proteinExistence type="inferred from homology"/>
<name>A0A2T1N892_9FLAO</name>
<evidence type="ECO:0000256" key="5">
    <source>
        <dbReference type="ARBA" id="ARBA00022670"/>
    </source>
</evidence>
<keyword evidence="5 11" id="KW-0645">Protease</keyword>
<evidence type="ECO:0000256" key="4">
    <source>
        <dbReference type="ARBA" id="ARBA00022475"/>
    </source>
</evidence>
<comment type="caution">
    <text evidence="11">The sequence shown here is derived from an EMBL/GenBank/DDBJ whole genome shotgun (WGS) entry which is preliminary data.</text>
</comment>
<dbReference type="RefSeq" id="WP_106463171.1">
    <property type="nucleotide sequence ID" value="NZ_PXOQ01000009.1"/>
</dbReference>
<dbReference type="EMBL" id="PXOQ01000009">
    <property type="protein sequence ID" value="PSG88033.1"/>
    <property type="molecule type" value="Genomic_DNA"/>
</dbReference>
<evidence type="ECO:0000313" key="11">
    <source>
        <dbReference type="EMBL" id="PSG88033.1"/>
    </source>
</evidence>
<dbReference type="InterPro" id="IPR026898">
    <property type="entry name" value="PrsW"/>
</dbReference>
<sequence length="224" mass="25181">MTILILSALLPVLLVLLYINYSDKHEKEPKKLLIVSFVLGAVLSVVLALIMYFGFDIILPLKDDFSIQQQIIKAFLVVGFTEEFSKYIIVKYYAQPKKAFNEPFDGIVYAVMVSMGFAATENIIYVTQGGFEVAMLRAFTAIPAHATFGIIMGYYMGLAKFSSNRILYNFLGLFFAVLFHGLYDVFLFLDFIPGIAAGAFISLIVAIVLSRIAIKKHQFNSYFK</sequence>
<keyword evidence="4" id="KW-1003">Cell membrane</keyword>
<feature type="transmembrane region" description="Helical" evidence="10">
    <location>
        <begin position="32"/>
        <end position="55"/>
    </location>
</feature>
<dbReference type="PIRSF" id="PIRSF016933">
    <property type="entry name" value="PrsW"/>
    <property type="match status" value="1"/>
</dbReference>
<keyword evidence="9 10" id="KW-0472">Membrane</keyword>
<accession>A0A2T1N892</accession>
<keyword evidence="8 10" id="KW-1133">Transmembrane helix</keyword>
<evidence type="ECO:0000256" key="7">
    <source>
        <dbReference type="ARBA" id="ARBA00022801"/>
    </source>
</evidence>
<evidence type="ECO:0000256" key="3">
    <source>
        <dbReference type="ARBA" id="ARBA00018997"/>
    </source>
</evidence>
<dbReference type="Proteomes" id="UP000238426">
    <property type="component" value="Unassembled WGS sequence"/>
</dbReference>
<feature type="transmembrane region" description="Helical" evidence="10">
    <location>
        <begin position="167"/>
        <end position="189"/>
    </location>
</feature>
<evidence type="ECO:0000313" key="12">
    <source>
        <dbReference type="Proteomes" id="UP000238426"/>
    </source>
</evidence>
<dbReference type="GO" id="GO:0006508">
    <property type="term" value="P:proteolysis"/>
    <property type="evidence" value="ECO:0007669"/>
    <property type="project" value="UniProtKB-KW"/>
</dbReference>
<keyword evidence="6 10" id="KW-0812">Transmembrane</keyword>
<reference evidence="11 12" key="1">
    <citation type="submission" date="2018-03" db="EMBL/GenBank/DDBJ databases">
        <title>Mesoflavibacter sp. HG37 and Mesoflavibacter sp. HG96 sp.nov., two marine bacteria isolated from seawater of Western Pacific Ocean.</title>
        <authorList>
            <person name="Cheng H."/>
            <person name="Wu Y.-H."/>
            <person name="Guo L.-L."/>
            <person name="Xu X.-W."/>
        </authorList>
    </citation>
    <scope>NUCLEOTIDE SEQUENCE [LARGE SCALE GENOMIC DNA]</scope>
    <source>
        <strain evidence="11 12">KCTC 32269</strain>
    </source>
</reference>
<evidence type="ECO:0000256" key="2">
    <source>
        <dbReference type="ARBA" id="ARBA00009165"/>
    </source>
</evidence>
<protein>
    <recommendedName>
        <fullName evidence="3">Protease PrsW</fullName>
    </recommendedName>
</protein>
<dbReference type="OrthoDB" id="5504276at2"/>
<comment type="similarity">
    <text evidence="2">Belongs to the protease PrsW family.</text>
</comment>
<dbReference type="AlphaFoldDB" id="A0A2T1N892"/>
<evidence type="ECO:0000256" key="6">
    <source>
        <dbReference type="ARBA" id="ARBA00022692"/>
    </source>
</evidence>
<dbReference type="Pfam" id="PF13367">
    <property type="entry name" value="PrsW-protease"/>
    <property type="match status" value="1"/>
</dbReference>
<evidence type="ECO:0000256" key="10">
    <source>
        <dbReference type="SAM" id="Phobius"/>
    </source>
</evidence>
<dbReference type="PANTHER" id="PTHR36844">
    <property type="entry name" value="PROTEASE PRSW"/>
    <property type="match status" value="1"/>
</dbReference>
<dbReference type="GO" id="GO:0008237">
    <property type="term" value="F:metallopeptidase activity"/>
    <property type="evidence" value="ECO:0007669"/>
    <property type="project" value="UniProtKB-KW"/>
</dbReference>
<evidence type="ECO:0000256" key="1">
    <source>
        <dbReference type="ARBA" id="ARBA00004651"/>
    </source>
</evidence>
<dbReference type="GO" id="GO:0005886">
    <property type="term" value="C:plasma membrane"/>
    <property type="evidence" value="ECO:0007669"/>
    <property type="project" value="UniProtKB-SubCell"/>
</dbReference>